<dbReference type="SUPFAM" id="SSF47616">
    <property type="entry name" value="GST C-terminal domain-like"/>
    <property type="match status" value="1"/>
</dbReference>
<dbReference type="PANTHER" id="PTHR44051:SF9">
    <property type="entry name" value="GLUTATHIONE S-TRANSFERASE 1"/>
    <property type="match status" value="1"/>
</dbReference>
<dbReference type="SFLD" id="SFLDG00358">
    <property type="entry name" value="Main_(cytGST)"/>
    <property type="match status" value="1"/>
</dbReference>
<dbReference type="OrthoDB" id="2098326at2759"/>
<comment type="caution">
    <text evidence="4">The sequence shown here is derived from an EMBL/GenBank/DDBJ whole genome shotgun (WGS) entry which is preliminary data.</text>
</comment>
<dbReference type="Pfam" id="PF02798">
    <property type="entry name" value="GST_N"/>
    <property type="match status" value="1"/>
</dbReference>
<evidence type="ECO:0000313" key="5">
    <source>
        <dbReference type="Proteomes" id="UP000241769"/>
    </source>
</evidence>
<dbReference type="InterPro" id="IPR040079">
    <property type="entry name" value="Glutathione_S-Trfase"/>
</dbReference>
<evidence type="ECO:0000259" key="3">
    <source>
        <dbReference type="PROSITE" id="PS50405"/>
    </source>
</evidence>
<dbReference type="AlphaFoldDB" id="A0A2P6NE94"/>
<dbReference type="PROSITE" id="PS50405">
    <property type="entry name" value="GST_CTER"/>
    <property type="match status" value="1"/>
</dbReference>
<organism evidence="4 5">
    <name type="scientific">Planoprotostelium fungivorum</name>
    <dbReference type="NCBI Taxonomy" id="1890364"/>
    <lineage>
        <taxon>Eukaryota</taxon>
        <taxon>Amoebozoa</taxon>
        <taxon>Evosea</taxon>
        <taxon>Variosea</taxon>
        <taxon>Cavosteliida</taxon>
        <taxon>Cavosteliaceae</taxon>
        <taxon>Planoprotostelium</taxon>
    </lineage>
</organism>
<dbReference type="Gene3D" id="3.40.30.10">
    <property type="entry name" value="Glutaredoxin"/>
    <property type="match status" value="1"/>
</dbReference>
<sequence length="264" mass="30193">MKVNLKNRGLGKCVGDVFSRDLLILSGQLIYSHQTIMTVTLFNLENSRSFRVSWLIHEINAPVEQRYYSRINGKKAVPELSKDSGFSFGKSPCLVVEEEGQEKFIIFESGNCMQYILERYAPDSVLLPGTKDFRGRTAVIGWIDFSESVMLHVLPGIYNQWFSRPEDAAAVDHIAQSLSINIHKDLDLIEDALKEGPYICGKDFTAADIALCFSCELVLLKVVASKGEGRWKRIEEWLKRIEKRPAYLKTRENLKHEYVLNDER</sequence>
<dbReference type="EMBL" id="MDYQ01000107">
    <property type="protein sequence ID" value="PRP82279.1"/>
    <property type="molecule type" value="Genomic_DNA"/>
</dbReference>
<dbReference type="PROSITE" id="PS50404">
    <property type="entry name" value="GST_NTER"/>
    <property type="match status" value="1"/>
</dbReference>
<dbReference type="Pfam" id="PF13410">
    <property type="entry name" value="GST_C_2"/>
    <property type="match status" value="1"/>
</dbReference>
<dbReference type="Gene3D" id="1.20.1050.10">
    <property type="match status" value="1"/>
</dbReference>
<evidence type="ECO:0000256" key="1">
    <source>
        <dbReference type="ARBA" id="ARBA00007409"/>
    </source>
</evidence>
<dbReference type="SUPFAM" id="SSF52833">
    <property type="entry name" value="Thioredoxin-like"/>
    <property type="match status" value="1"/>
</dbReference>
<protein>
    <recommendedName>
        <fullName evidence="6">Glutathione S-transferase</fullName>
    </recommendedName>
</protein>
<dbReference type="InParanoid" id="A0A2P6NE94"/>
<dbReference type="InterPro" id="IPR036282">
    <property type="entry name" value="Glutathione-S-Trfase_C_sf"/>
</dbReference>
<dbReference type="InterPro" id="IPR004045">
    <property type="entry name" value="Glutathione_S-Trfase_N"/>
</dbReference>
<reference evidence="4 5" key="1">
    <citation type="journal article" date="2018" name="Genome Biol. Evol.">
        <title>Multiple Roots of Fruiting Body Formation in Amoebozoa.</title>
        <authorList>
            <person name="Hillmann F."/>
            <person name="Forbes G."/>
            <person name="Novohradska S."/>
            <person name="Ferling I."/>
            <person name="Riege K."/>
            <person name="Groth M."/>
            <person name="Westermann M."/>
            <person name="Marz M."/>
            <person name="Spaller T."/>
            <person name="Winckler T."/>
            <person name="Schaap P."/>
            <person name="Glockner G."/>
        </authorList>
    </citation>
    <scope>NUCLEOTIDE SEQUENCE [LARGE SCALE GENOMIC DNA]</scope>
    <source>
        <strain evidence="4 5">Jena</strain>
    </source>
</reference>
<proteinExistence type="inferred from homology"/>
<comment type="similarity">
    <text evidence="1">Belongs to the GST superfamily.</text>
</comment>
<name>A0A2P6NE94_9EUKA</name>
<gene>
    <name evidence="4" type="ORF">PROFUN_06291</name>
</gene>
<evidence type="ECO:0008006" key="6">
    <source>
        <dbReference type="Google" id="ProtNLM"/>
    </source>
</evidence>
<dbReference type="Proteomes" id="UP000241769">
    <property type="component" value="Unassembled WGS sequence"/>
</dbReference>
<dbReference type="STRING" id="1890364.A0A2P6NE94"/>
<evidence type="ECO:0000259" key="2">
    <source>
        <dbReference type="PROSITE" id="PS50404"/>
    </source>
</evidence>
<feature type="domain" description="GST N-terminal" evidence="2">
    <location>
        <begin position="36"/>
        <end position="124"/>
    </location>
</feature>
<dbReference type="InterPro" id="IPR036249">
    <property type="entry name" value="Thioredoxin-like_sf"/>
</dbReference>
<dbReference type="CDD" id="cd03046">
    <property type="entry name" value="GST_N_GTT1_like"/>
    <property type="match status" value="1"/>
</dbReference>
<feature type="domain" description="GST C-terminal" evidence="3">
    <location>
        <begin position="132"/>
        <end position="264"/>
    </location>
</feature>
<dbReference type="PANTHER" id="PTHR44051">
    <property type="entry name" value="GLUTATHIONE S-TRANSFERASE-RELATED"/>
    <property type="match status" value="1"/>
</dbReference>
<dbReference type="InterPro" id="IPR010987">
    <property type="entry name" value="Glutathione-S-Trfase_C-like"/>
</dbReference>
<keyword evidence="5" id="KW-1185">Reference proteome</keyword>
<accession>A0A2P6NE94</accession>
<dbReference type="SFLD" id="SFLDS00019">
    <property type="entry name" value="Glutathione_Transferase_(cytos"/>
    <property type="match status" value="1"/>
</dbReference>
<evidence type="ECO:0000313" key="4">
    <source>
        <dbReference type="EMBL" id="PRP82279.1"/>
    </source>
</evidence>